<organism evidence="2">
    <name type="scientific">Pyrodinium bahamense</name>
    <dbReference type="NCBI Taxonomy" id="73915"/>
    <lineage>
        <taxon>Eukaryota</taxon>
        <taxon>Sar</taxon>
        <taxon>Alveolata</taxon>
        <taxon>Dinophyceae</taxon>
        <taxon>Gonyaulacales</taxon>
        <taxon>Pyrocystaceae</taxon>
        <taxon>Pyrodinium</taxon>
    </lineage>
</organism>
<feature type="coiled-coil region" evidence="1">
    <location>
        <begin position="219"/>
        <end position="246"/>
    </location>
</feature>
<name>A0A7S0A5B7_9DINO</name>
<evidence type="ECO:0000313" key="2">
    <source>
        <dbReference type="EMBL" id="CAD8353266.1"/>
    </source>
</evidence>
<dbReference type="EMBL" id="HBEG01014155">
    <property type="protein sequence ID" value="CAD8353266.1"/>
    <property type="molecule type" value="Transcribed_RNA"/>
</dbReference>
<dbReference type="AlphaFoldDB" id="A0A7S0A5B7"/>
<reference evidence="2" key="1">
    <citation type="submission" date="2021-01" db="EMBL/GenBank/DDBJ databases">
        <authorList>
            <person name="Corre E."/>
            <person name="Pelletier E."/>
            <person name="Niang G."/>
            <person name="Scheremetjew M."/>
            <person name="Finn R."/>
            <person name="Kale V."/>
            <person name="Holt S."/>
            <person name="Cochrane G."/>
            <person name="Meng A."/>
            <person name="Brown T."/>
            <person name="Cohen L."/>
        </authorList>
    </citation>
    <scope>NUCLEOTIDE SEQUENCE</scope>
    <source>
        <strain evidence="2">Pbaha01</strain>
    </source>
</reference>
<sequence>MASTAQADADMIVKLLLDSELPVATRQMFVDGMPHAIFAQSGVRHEFQKQFVSLARATLLDLQHTLGERQAAVEAAIEAAKTHCQEGKTALEVATQAEEAASAVVQEKAEELRKRRDAAAKTRLERTEAELVKDRLDKVWSQLESQKSTVSFLLEGHFRMLQDGGWGDEEARDTAVDEVQKYLQSLRAEPALLAASPTALACRPESRTSFDTLTTSCVEEVLRERAASLDQQLQEGQSQRQDATAEALGLAALLEREGEEEVTAHAALMEAKAALQDAVLVRTTATEEVARRGKAVSDQLSSQVLQEEQAKRVATTLEAAERLVAFEYEAVHQEPICLADTKASSMEDVEMVDAASKGEAETACAPSVPEASAVVMAAGNPLGVPTPIVA</sequence>
<proteinExistence type="predicted"/>
<evidence type="ECO:0000256" key="1">
    <source>
        <dbReference type="SAM" id="Coils"/>
    </source>
</evidence>
<gene>
    <name evidence="2" type="ORF">PBAH0796_LOCUS8633</name>
</gene>
<accession>A0A7S0A5B7</accession>
<protein>
    <submittedName>
        <fullName evidence="2">Uncharacterized protein</fullName>
    </submittedName>
</protein>
<keyword evidence="1" id="KW-0175">Coiled coil</keyword>